<evidence type="ECO:0000256" key="2">
    <source>
        <dbReference type="ARBA" id="ARBA00002752"/>
    </source>
</evidence>
<keyword evidence="3 8" id="KW-0662">Pyridine nucleotide biosynthesis</keyword>
<comment type="function">
    <text evidence="2 8">Catalyzes the oxidative ring opening of 3-hydroxyanthranilate to 2-amino-3-carboxymuconate semialdehyde, which spontaneously cyclizes to quinolinate.</text>
</comment>
<evidence type="ECO:0000313" key="9">
    <source>
        <dbReference type="EMBL" id="KAG1781542.1"/>
    </source>
</evidence>
<dbReference type="EC" id="1.13.11.6" evidence="8"/>
<dbReference type="Proteomes" id="UP000714275">
    <property type="component" value="Unassembled WGS sequence"/>
</dbReference>
<dbReference type="InterPro" id="IPR010329">
    <property type="entry name" value="3hydroanth_dOase"/>
</dbReference>
<dbReference type="Pfam" id="PF06052">
    <property type="entry name" value="3-HAO"/>
    <property type="match status" value="1"/>
</dbReference>
<feature type="binding site" evidence="8">
    <location>
        <position position="98"/>
    </location>
    <ligand>
        <name>substrate</name>
    </ligand>
</feature>
<dbReference type="InterPro" id="IPR011051">
    <property type="entry name" value="RmlC_Cupin_sf"/>
</dbReference>
<dbReference type="GO" id="GO:0019805">
    <property type="term" value="P:quinolinate biosynthetic process"/>
    <property type="evidence" value="ECO:0007669"/>
    <property type="project" value="UniProtKB-UniRule"/>
</dbReference>
<name>A0A9P7A4C6_9AGAM</name>
<reference evidence="9" key="1">
    <citation type="journal article" date="2020" name="New Phytol.">
        <title>Comparative genomics reveals dynamic genome evolution in host specialist ectomycorrhizal fungi.</title>
        <authorList>
            <person name="Lofgren L.A."/>
            <person name="Nguyen N.H."/>
            <person name="Vilgalys R."/>
            <person name="Ruytinx J."/>
            <person name="Liao H.L."/>
            <person name="Branco S."/>
            <person name="Kuo A."/>
            <person name="LaButti K."/>
            <person name="Lipzen A."/>
            <person name="Andreopoulos W."/>
            <person name="Pangilinan J."/>
            <person name="Riley R."/>
            <person name="Hundley H."/>
            <person name="Na H."/>
            <person name="Barry K."/>
            <person name="Grigoriev I.V."/>
            <person name="Stajich J.E."/>
            <person name="Kennedy P.G."/>
        </authorList>
    </citation>
    <scope>NUCLEOTIDE SEQUENCE</scope>
    <source>
        <strain evidence="9">DOB743</strain>
    </source>
</reference>
<dbReference type="AlphaFoldDB" id="A0A9P7A4C6"/>
<dbReference type="GO" id="GO:0008198">
    <property type="term" value="F:ferrous iron binding"/>
    <property type="evidence" value="ECO:0007669"/>
    <property type="project" value="UniProtKB-UniRule"/>
</dbReference>
<comment type="pathway">
    <text evidence="8">Cofactor biosynthesis; NAD(+) biosynthesis; quinolinate from L-kynurenine: step 3/3.</text>
</comment>
<dbReference type="OrthoDB" id="204928at2759"/>
<keyword evidence="10" id="KW-1185">Reference proteome</keyword>
<organism evidence="9 10">
    <name type="scientific">Suillus placidus</name>
    <dbReference type="NCBI Taxonomy" id="48579"/>
    <lineage>
        <taxon>Eukaryota</taxon>
        <taxon>Fungi</taxon>
        <taxon>Dikarya</taxon>
        <taxon>Basidiomycota</taxon>
        <taxon>Agaricomycotina</taxon>
        <taxon>Agaricomycetes</taxon>
        <taxon>Agaricomycetidae</taxon>
        <taxon>Boletales</taxon>
        <taxon>Suillineae</taxon>
        <taxon>Suillaceae</taxon>
        <taxon>Suillus</taxon>
    </lineage>
</organism>
<dbReference type="InterPro" id="IPR014710">
    <property type="entry name" value="RmlC-like_jellyroll"/>
</dbReference>
<comment type="catalytic activity">
    <reaction evidence="8">
        <text>3-hydroxyanthranilate + O2 = (2Z,4Z)-2-amino-3-carboxymuconate 6-semialdehyde</text>
        <dbReference type="Rhea" id="RHEA:17953"/>
        <dbReference type="ChEBI" id="CHEBI:15379"/>
        <dbReference type="ChEBI" id="CHEBI:36559"/>
        <dbReference type="ChEBI" id="CHEBI:77612"/>
        <dbReference type="EC" id="1.13.11.6"/>
    </reaction>
</comment>
<dbReference type="PANTHER" id="PTHR15497">
    <property type="entry name" value="3-HYDROXYANTHRANILATE 3,4-DIOXYGENASE"/>
    <property type="match status" value="1"/>
</dbReference>
<dbReference type="SUPFAM" id="SSF51182">
    <property type="entry name" value="RmlC-like cupins"/>
    <property type="match status" value="1"/>
</dbReference>
<dbReference type="GO" id="GO:0000334">
    <property type="term" value="F:3-hydroxyanthranilate 3,4-dioxygenase activity"/>
    <property type="evidence" value="ECO:0007669"/>
    <property type="project" value="UniProtKB-UniRule"/>
</dbReference>
<evidence type="ECO:0000256" key="8">
    <source>
        <dbReference type="HAMAP-Rule" id="MF_03019"/>
    </source>
</evidence>
<comment type="subcellular location">
    <subcellularLocation>
        <location evidence="8">Cytoplasm</location>
    </subcellularLocation>
</comment>
<dbReference type="Gene3D" id="2.60.120.10">
    <property type="entry name" value="Jelly Rolls"/>
    <property type="match status" value="1"/>
</dbReference>
<dbReference type="PANTHER" id="PTHR15497:SF1">
    <property type="entry name" value="3-HYDROXYANTHRANILATE 3,4-DIOXYGENASE"/>
    <property type="match status" value="1"/>
</dbReference>
<evidence type="ECO:0000256" key="4">
    <source>
        <dbReference type="ARBA" id="ARBA00022723"/>
    </source>
</evidence>
<evidence type="ECO:0000256" key="7">
    <source>
        <dbReference type="ARBA" id="ARBA00023004"/>
    </source>
</evidence>
<feature type="binding site" evidence="8">
    <location>
        <position position="108"/>
    </location>
    <ligand>
        <name>substrate</name>
    </ligand>
</feature>
<gene>
    <name evidence="8" type="primary">BNA1</name>
    <name evidence="9" type="ORF">EV702DRAFT_591980</name>
</gene>
<feature type="binding site" evidence="8">
    <location>
        <position position="50"/>
    </location>
    <ligand>
        <name>Fe cation</name>
        <dbReference type="ChEBI" id="CHEBI:24875"/>
        <note>catalytic</note>
    </ligand>
</feature>
<keyword evidence="4 8" id="KW-0479">Metal-binding</keyword>
<keyword evidence="8" id="KW-0963">Cytoplasm</keyword>
<dbReference type="CDD" id="cd06123">
    <property type="entry name" value="cupin_HAO"/>
    <property type="match status" value="1"/>
</dbReference>
<evidence type="ECO:0000256" key="3">
    <source>
        <dbReference type="ARBA" id="ARBA00022642"/>
    </source>
</evidence>
<feature type="binding site" evidence="8">
    <location>
        <position position="56"/>
    </location>
    <ligand>
        <name>Fe cation</name>
        <dbReference type="ChEBI" id="CHEBI:24875"/>
        <note>catalytic</note>
    </ligand>
</feature>
<comment type="similarity">
    <text evidence="8">Belongs to the 3-HAO family.</text>
</comment>
<evidence type="ECO:0000313" key="10">
    <source>
        <dbReference type="Proteomes" id="UP000714275"/>
    </source>
</evidence>
<dbReference type="GO" id="GO:0006569">
    <property type="term" value="P:L-tryptophan catabolic process"/>
    <property type="evidence" value="ECO:0007669"/>
    <property type="project" value="UniProtKB-UniRule"/>
</dbReference>
<feature type="binding site" evidence="8">
    <location>
        <position position="56"/>
    </location>
    <ligand>
        <name>substrate</name>
    </ligand>
</feature>
<keyword evidence="7 8" id="KW-0408">Iron</keyword>
<comment type="caution">
    <text evidence="8">Lacks conserved residue(s) required for the propagation of feature annotation.</text>
</comment>
<comment type="caution">
    <text evidence="9">The sequence shown here is derived from an EMBL/GenBank/DDBJ whole genome shotgun (WGS) entry which is preliminary data.</text>
</comment>
<feature type="binding site" evidence="8">
    <location>
        <position position="46"/>
    </location>
    <ligand>
        <name>O2</name>
        <dbReference type="ChEBI" id="CHEBI:15379"/>
    </ligand>
</feature>
<dbReference type="GO" id="GO:0043420">
    <property type="term" value="P:anthranilate metabolic process"/>
    <property type="evidence" value="ECO:0007669"/>
    <property type="project" value="UniProtKB-UniRule"/>
</dbReference>
<proteinExistence type="inferred from homology"/>
<protein>
    <recommendedName>
        <fullName evidence="8">3-hydroxyanthranilate 3,4-dioxygenase</fullName>
        <ecNumber evidence="8">1.13.11.6</ecNumber>
    </recommendedName>
    <alternativeName>
        <fullName evidence="8">3-hydroxyanthranilate oxygenase</fullName>
        <shortName evidence="8">3-HAO</shortName>
    </alternativeName>
    <alternativeName>
        <fullName evidence="8">3-hydroxyanthranilic acid dioxygenase</fullName>
        <shortName evidence="8">HAD</shortName>
    </alternativeName>
    <alternativeName>
        <fullName evidence="8">Biosynthesis of nicotinic acid protein 1</fullName>
    </alternativeName>
</protein>
<dbReference type="NCBIfam" id="TIGR03037">
    <property type="entry name" value="anthran_nbaC"/>
    <property type="match status" value="1"/>
</dbReference>
<accession>A0A9P7A4C6</accession>
<evidence type="ECO:0000256" key="1">
    <source>
        <dbReference type="ARBA" id="ARBA00001954"/>
    </source>
</evidence>
<dbReference type="EMBL" id="JABBWD010000005">
    <property type="protein sequence ID" value="KAG1781542.1"/>
    <property type="molecule type" value="Genomic_DNA"/>
</dbReference>
<keyword evidence="6 8" id="KW-0560">Oxidoreductase</keyword>
<dbReference type="GO" id="GO:0034354">
    <property type="term" value="P:'de novo' NAD+ biosynthetic process from L-tryptophan"/>
    <property type="evidence" value="ECO:0007669"/>
    <property type="project" value="UniProtKB-UniRule"/>
</dbReference>
<dbReference type="GO" id="GO:0005737">
    <property type="term" value="C:cytoplasm"/>
    <property type="evidence" value="ECO:0007669"/>
    <property type="project" value="UniProtKB-SubCell"/>
</dbReference>
<keyword evidence="5 8" id="KW-0223">Dioxygenase</keyword>
<evidence type="ECO:0000256" key="6">
    <source>
        <dbReference type="ARBA" id="ARBA00023002"/>
    </source>
</evidence>
<dbReference type="HAMAP" id="MF_00825">
    <property type="entry name" value="3_HAO"/>
    <property type="match status" value="1"/>
</dbReference>
<comment type="cofactor">
    <cofactor evidence="1 8">
        <name>Fe(2+)</name>
        <dbReference type="ChEBI" id="CHEBI:29033"/>
    </cofactor>
</comment>
<sequence>MSLLPPINFPRWLDQNQHLLKPPVNNFCLYRQKDFTVMAVGGPNERNDYHVNETEEWFYQYKGDMLLRVVDGDEFKDIRIEEGAMFLLPANTPHNPVRFADTIGIVIEAARPDASHGTYRFLPDYVSDASPYSDTLQWYCRDPSHTKPTIIHKETFHVTDLGTQLKPFIQSWMSAEELRKCKECGNIAPAK</sequence>
<feature type="binding site" evidence="8">
    <location>
        <position position="94"/>
    </location>
    <ligand>
        <name>Fe cation</name>
        <dbReference type="ChEBI" id="CHEBI:24875"/>
        <note>catalytic</note>
    </ligand>
</feature>
<evidence type="ECO:0000256" key="5">
    <source>
        <dbReference type="ARBA" id="ARBA00022964"/>
    </source>
</evidence>